<feature type="active site" evidence="11">
    <location>
        <position position="95"/>
    </location>
</feature>
<dbReference type="GO" id="GO:1990077">
    <property type="term" value="C:primosome complex"/>
    <property type="evidence" value="ECO:0007669"/>
    <property type="project" value="UniProtKB-KW"/>
</dbReference>
<keyword evidence="10 11" id="KW-0464">Manganese</keyword>
<dbReference type="GO" id="GO:0003899">
    <property type="term" value="F:DNA-directed RNA polymerase activity"/>
    <property type="evidence" value="ECO:0007669"/>
    <property type="project" value="UniProtKB-UniRule"/>
</dbReference>
<name>A0A133VAA3_9EURY</name>
<evidence type="ECO:0000256" key="11">
    <source>
        <dbReference type="HAMAP-Rule" id="MF_00700"/>
    </source>
</evidence>
<dbReference type="Pfam" id="PF01896">
    <property type="entry name" value="DNA_primase_S"/>
    <property type="match status" value="1"/>
</dbReference>
<feature type="active site" evidence="11">
    <location>
        <position position="93"/>
    </location>
</feature>
<dbReference type="GO" id="GO:0000428">
    <property type="term" value="C:DNA-directed RNA polymerase complex"/>
    <property type="evidence" value="ECO:0007669"/>
    <property type="project" value="UniProtKB-KW"/>
</dbReference>
<dbReference type="CDD" id="cd04860">
    <property type="entry name" value="AE_Prim_S"/>
    <property type="match status" value="1"/>
</dbReference>
<evidence type="ECO:0000256" key="8">
    <source>
        <dbReference type="ARBA" id="ARBA00022842"/>
    </source>
</evidence>
<evidence type="ECO:0000313" key="15">
    <source>
        <dbReference type="Proteomes" id="UP000070405"/>
    </source>
</evidence>
<keyword evidence="8 11" id="KW-0460">Magnesium</keyword>
<evidence type="ECO:0000256" key="12">
    <source>
        <dbReference type="RuleBase" id="RU003514"/>
    </source>
</evidence>
<dbReference type="PANTHER" id="PTHR10536">
    <property type="entry name" value="DNA PRIMASE SMALL SUBUNIT"/>
    <property type="match status" value="1"/>
</dbReference>
<dbReference type="Gene3D" id="1.10.8.160">
    <property type="entry name" value="DNA primase S, domain 2"/>
    <property type="match status" value="1"/>
</dbReference>
<evidence type="ECO:0000256" key="4">
    <source>
        <dbReference type="ARBA" id="ARBA00022679"/>
    </source>
</evidence>
<evidence type="ECO:0000256" key="6">
    <source>
        <dbReference type="ARBA" id="ARBA00022705"/>
    </source>
</evidence>
<keyword evidence="7 11" id="KW-0479">Metal-binding</keyword>
<comment type="similarity">
    <text evidence="1 11 12">Belongs to the eukaryotic-type primase small subunit family.</text>
</comment>
<dbReference type="GO" id="GO:0006269">
    <property type="term" value="P:DNA replication, synthesis of primer"/>
    <property type="evidence" value="ECO:0007669"/>
    <property type="project" value="UniProtKB-UniRule"/>
</dbReference>
<evidence type="ECO:0000256" key="13">
    <source>
        <dbReference type="RuleBase" id="RU004224"/>
    </source>
</evidence>
<comment type="cofactor">
    <cofactor evidence="11">
        <name>Mg(2+)</name>
        <dbReference type="ChEBI" id="CHEBI:18420"/>
    </cofactor>
    <cofactor evidence="11">
        <name>Mn(2+)</name>
        <dbReference type="ChEBI" id="CHEBI:29035"/>
    </cofactor>
</comment>
<dbReference type="InterPro" id="IPR002755">
    <property type="entry name" value="DNA_primase_S"/>
</dbReference>
<comment type="function">
    <text evidence="13">RNA polymerase that catalyzes the synthesis of short RNA molecules used as primers for DNA polymerase during DNA replication.</text>
</comment>
<keyword evidence="2 11" id="KW-0240">DNA-directed RNA polymerase</keyword>
<reference evidence="14 15" key="1">
    <citation type="journal article" date="2016" name="Sci. Rep.">
        <title>Metabolic traits of an uncultured archaeal lineage -MSBL1- from brine pools of the Red Sea.</title>
        <authorList>
            <person name="Mwirichia R."/>
            <person name="Alam I."/>
            <person name="Rashid M."/>
            <person name="Vinu M."/>
            <person name="Ba-Alawi W."/>
            <person name="Anthony Kamau A."/>
            <person name="Kamanda Ngugi D."/>
            <person name="Goker M."/>
            <person name="Klenk H.P."/>
            <person name="Bajic V."/>
            <person name="Stingl U."/>
        </authorList>
    </citation>
    <scope>NUCLEOTIDE SEQUENCE [LARGE SCALE GENOMIC DNA]</scope>
    <source>
        <strain evidence="14">SCGC-AAA261G05</strain>
    </source>
</reference>
<evidence type="ECO:0000313" key="14">
    <source>
        <dbReference type="EMBL" id="KXB03382.1"/>
    </source>
</evidence>
<dbReference type="PATRIC" id="fig|1698276.3.peg.348"/>
<evidence type="ECO:0000256" key="3">
    <source>
        <dbReference type="ARBA" id="ARBA00022515"/>
    </source>
</evidence>
<dbReference type="EC" id="2.7.7.-" evidence="11"/>
<feature type="active site" evidence="11">
    <location>
        <position position="266"/>
    </location>
</feature>
<dbReference type="NCBIfam" id="TIGR00335">
    <property type="entry name" value="primase_sml"/>
    <property type="match status" value="1"/>
</dbReference>
<organism evidence="14 15">
    <name type="scientific">candidate division MSBL1 archaeon SCGC-AAA261G05</name>
    <dbReference type="NCBI Taxonomy" id="1698276"/>
    <lineage>
        <taxon>Archaea</taxon>
        <taxon>Methanobacteriati</taxon>
        <taxon>Methanobacteriota</taxon>
        <taxon>candidate division MSBL1</taxon>
    </lineage>
</organism>
<evidence type="ECO:0000256" key="10">
    <source>
        <dbReference type="ARBA" id="ARBA00023211"/>
    </source>
</evidence>
<evidence type="ECO:0000256" key="7">
    <source>
        <dbReference type="ARBA" id="ARBA00022723"/>
    </source>
</evidence>
<evidence type="ECO:0000256" key="2">
    <source>
        <dbReference type="ARBA" id="ARBA00022478"/>
    </source>
</evidence>
<dbReference type="InterPro" id="IPR023639">
    <property type="entry name" value="DNA_primase_ssu_PriS"/>
</dbReference>
<protein>
    <recommendedName>
        <fullName evidence="11">DNA primase small subunit PriS</fullName>
        <ecNumber evidence="11">2.7.7.-</ecNumber>
    </recommendedName>
</protein>
<gene>
    <name evidence="11" type="primary">priS</name>
    <name evidence="14" type="ORF">AKJ47_02395</name>
</gene>
<evidence type="ECO:0000256" key="5">
    <source>
        <dbReference type="ARBA" id="ARBA00022695"/>
    </source>
</evidence>
<evidence type="ECO:0000256" key="9">
    <source>
        <dbReference type="ARBA" id="ARBA00023163"/>
    </source>
</evidence>
<proteinExistence type="inferred from homology"/>
<dbReference type="EMBL" id="LHYA01000028">
    <property type="protein sequence ID" value="KXB03382.1"/>
    <property type="molecule type" value="Genomic_DNA"/>
</dbReference>
<keyword evidence="4 11" id="KW-0808">Transferase</keyword>
<dbReference type="Proteomes" id="UP000070405">
    <property type="component" value="Unassembled WGS sequence"/>
</dbReference>
<dbReference type="AlphaFoldDB" id="A0A133VAA3"/>
<keyword evidence="15" id="KW-1185">Reference proteome</keyword>
<keyword evidence="3 11" id="KW-0639">Primosome</keyword>
<dbReference type="Gene3D" id="3.90.920.10">
    <property type="entry name" value="DNA primase, PRIM domain"/>
    <property type="match status" value="1"/>
</dbReference>
<keyword evidence="5 11" id="KW-0548">Nucleotidyltransferase</keyword>
<dbReference type="SUPFAM" id="SSF56747">
    <property type="entry name" value="Prim-pol domain"/>
    <property type="match status" value="1"/>
</dbReference>
<comment type="caution">
    <text evidence="14">The sequence shown here is derived from an EMBL/GenBank/DDBJ whole genome shotgun (WGS) entry which is preliminary data.</text>
</comment>
<sequence length="314" mass="36129">MREATQAERQRFYSEEWKKEDLPVFILHTLSLREFAFDHKGKGPSDRYNQFMTPEELTDFLRNKSPYAVYGSVALYERPSKREKWLKSELVFDIDAKDLPMKSCDCTGGDVCEKCLNDARQVTASFADTLKSDLALKNIHFVYSGRGFHIRVADDSIMEMGQTERSQIVEYMTGSMIPPDLTMALGYSKVFRDRISRTFEQLSEEKLADSKIRKSLIKKITSEKEKVLSAARKGRFKEIKGLEGMGEKSFQKFLGFLTRLNSEFTDGKVTIDTKRILRLPSSLHSKVSRKCTLVRDIDNFSFEEAIPEFLREGG</sequence>
<comment type="function">
    <text evidence="11">Catalytic subunit of DNA primase, an RNA polymerase that catalyzes the synthesis of short RNA molecules used as primers for DNA polymerase during DNA replication. The small subunit contains the primase catalytic core and has DNA synthesis activity on its own. Binding to the large subunit stabilizes and modulates the activity, increasing the rate of DNA synthesis while decreasing the length of the DNA fragments, and conferring RNA synthesis capability. The DNA polymerase activity may enable DNA primase to also catalyze primer extension after primer synthesis. May also play a role in DNA repair.</text>
</comment>
<accession>A0A133VAA3</accession>
<evidence type="ECO:0000256" key="1">
    <source>
        <dbReference type="ARBA" id="ARBA00009762"/>
    </source>
</evidence>
<comment type="subunit">
    <text evidence="11">Heterodimer of a small subunit (PriS) and a large subunit (PriL).</text>
</comment>
<dbReference type="GO" id="GO:0046872">
    <property type="term" value="F:metal ion binding"/>
    <property type="evidence" value="ECO:0007669"/>
    <property type="project" value="UniProtKB-KW"/>
</dbReference>
<dbReference type="InterPro" id="IPR014052">
    <property type="entry name" value="DNA_primase_ssu_euk/arc"/>
</dbReference>
<keyword evidence="9 11" id="KW-0804">Transcription</keyword>
<keyword evidence="6 11" id="KW-0235">DNA replication</keyword>
<dbReference type="HAMAP" id="MF_00700">
    <property type="entry name" value="DNA_primase_sml_arc"/>
    <property type="match status" value="1"/>
</dbReference>